<evidence type="ECO:0000256" key="3">
    <source>
        <dbReference type="ARBA" id="ARBA00023125"/>
    </source>
</evidence>
<dbReference type="InterPro" id="IPR051089">
    <property type="entry name" value="prtT"/>
</dbReference>
<dbReference type="PANTHER" id="PTHR31845:SF37">
    <property type="entry name" value="TRANSCRIPTION FACTOR DOMAIN-CONTAINING PROTEIN"/>
    <property type="match status" value="1"/>
</dbReference>
<dbReference type="OMA" id="TCIFNQA"/>
<evidence type="ECO:0000256" key="4">
    <source>
        <dbReference type="ARBA" id="ARBA00023163"/>
    </source>
</evidence>
<organism evidence="6 7">
    <name type="scientific">Talaromyces stipitatus (strain ATCC 10500 / CBS 375.48 / QM 6759 / NRRL 1006)</name>
    <name type="common">Penicillium stipitatum</name>
    <dbReference type="NCBI Taxonomy" id="441959"/>
    <lineage>
        <taxon>Eukaryota</taxon>
        <taxon>Fungi</taxon>
        <taxon>Dikarya</taxon>
        <taxon>Ascomycota</taxon>
        <taxon>Pezizomycotina</taxon>
        <taxon>Eurotiomycetes</taxon>
        <taxon>Eurotiomycetidae</taxon>
        <taxon>Eurotiales</taxon>
        <taxon>Trichocomaceae</taxon>
        <taxon>Talaromyces</taxon>
        <taxon>Talaromyces sect. Talaromyces</taxon>
    </lineage>
</organism>
<evidence type="ECO:0000313" key="6">
    <source>
        <dbReference type="EMBL" id="EED15032.1"/>
    </source>
</evidence>
<evidence type="ECO:0000256" key="1">
    <source>
        <dbReference type="ARBA" id="ARBA00004123"/>
    </source>
</evidence>
<dbReference type="eggNOG" id="ENOG502SITX">
    <property type="taxonomic scope" value="Eukaryota"/>
</dbReference>
<dbReference type="InParanoid" id="B8MLB7"/>
<keyword evidence="3" id="KW-0238">DNA-binding</keyword>
<dbReference type="VEuPathDB" id="FungiDB:TSTA_044960"/>
<sequence length="479" mass="54393">MEKDPITHGILSIDTAECLLGTFKKEMIPHFPFVVIPPETSAEYLRREKGFLFLAILASSSFADMPLQRRLGREFKKAVASRMIVNGEVSFELLQGLMVYLAWRVSYKLLFVGSHYHTRPNRYTQFLQLAISIIIDLRLDRPPLTKTWKTPLLFRSKYEDTGEEMFTRPSWGLDEQRAVAGCYYLSSTVAILVQKQFNFRYTPYIEDCCNSLSGTAETAYDKYIPYMIQLQRIVDKIDQLSARHASELVSPGSGAELYVTSLIADLEAFQTRLPFALSEYTLLNMQFHSAELCLCQLSVSSLKASAHTSTPNLRDELLGKALMASNSLLNVYHALPPGTETAFNNTQWVQLGFAVLIASKLLVSVSSNSDRRAAEMAQRRVSWSNILKQCRLRVENLSTSQVDSNGDRDVFHNFRQRVVRIQNWIDEVSERVASQDQACMEGLPENTTSGNYLSFSPGDLFNSMDDPMWSEWINDTELN</sequence>
<dbReference type="GO" id="GO:0000976">
    <property type="term" value="F:transcription cis-regulatory region binding"/>
    <property type="evidence" value="ECO:0007669"/>
    <property type="project" value="TreeGrafter"/>
</dbReference>
<dbReference type="RefSeq" id="XP_002484985.1">
    <property type="nucleotide sequence ID" value="XM_002484940.1"/>
</dbReference>
<evidence type="ECO:0000256" key="2">
    <source>
        <dbReference type="ARBA" id="ARBA00023015"/>
    </source>
</evidence>
<evidence type="ECO:0000313" key="7">
    <source>
        <dbReference type="Proteomes" id="UP000001745"/>
    </source>
</evidence>
<proteinExistence type="predicted"/>
<name>B8MLB7_TALSN</name>
<protein>
    <recommendedName>
        <fullName evidence="8">Transcription factor domain-containing protein</fullName>
    </recommendedName>
</protein>
<dbReference type="OrthoDB" id="5226580at2759"/>
<evidence type="ECO:0000256" key="5">
    <source>
        <dbReference type="ARBA" id="ARBA00023242"/>
    </source>
</evidence>
<dbReference type="PhylomeDB" id="B8MLB7"/>
<comment type="subcellular location">
    <subcellularLocation>
        <location evidence="1">Nucleus</location>
    </subcellularLocation>
</comment>
<dbReference type="HOGENOM" id="CLU_006524_12_0_1"/>
<dbReference type="GO" id="GO:0005634">
    <property type="term" value="C:nucleus"/>
    <property type="evidence" value="ECO:0007669"/>
    <property type="project" value="UniProtKB-SubCell"/>
</dbReference>
<gene>
    <name evidence="6" type="ORF">TSTA_044960</name>
</gene>
<dbReference type="Proteomes" id="UP000001745">
    <property type="component" value="Unassembled WGS sequence"/>
</dbReference>
<keyword evidence="5" id="KW-0539">Nucleus</keyword>
<dbReference type="EMBL" id="EQ962657">
    <property type="protein sequence ID" value="EED15032.1"/>
    <property type="molecule type" value="Genomic_DNA"/>
</dbReference>
<dbReference type="AlphaFoldDB" id="B8MLB7"/>
<reference evidence="7" key="1">
    <citation type="journal article" date="2015" name="Genome Announc.">
        <title>Genome sequence of the AIDS-associated pathogen Penicillium marneffei (ATCC18224) and its near taxonomic relative Talaromyces stipitatus (ATCC10500).</title>
        <authorList>
            <person name="Nierman W.C."/>
            <person name="Fedorova-Abrams N.D."/>
            <person name="Andrianopoulos A."/>
        </authorList>
    </citation>
    <scope>NUCLEOTIDE SEQUENCE [LARGE SCALE GENOMIC DNA]</scope>
    <source>
        <strain evidence="7">ATCC 10500 / CBS 375.48 / QM 6759 / NRRL 1006</strain>
    </source>
</reference>
<accession>B8MLB7</accession>
<dbReference type="GeneID" id="8104172"/>
<evidence type="ECO:0008006" key="8">
    <source>
        <dbReference type="Google" id="ProtNLM"/>
    </source>
</evidence>
<dbReference type="PANTHER" id="PTHR31845">
    <property type="entry name" value="FINGER DOMAIN PROTEIN, PUTATIVE-RELATED"/>
    <property type="match status" value="1"/>
</dbReference>
<keyword evidence="7" id="KW-1185">Reference proteome</keyword>
<dbReference type="CDD" id="cd12148">
    <property type="entry name" value="fungal_TF_MHR"/>
    <property type="match status" value="1"/>
</dbReference>
<dbReference type="GO" id="GO:0000981">
    <property type="term" value="F:DNA-binding transcription factor activity, RNA polymerase II-specific"/>
    <property type="evidence" value="ECO:0007669"/>
    <property type="project" value="TreeGrafter"/>
</dbReference>
<keyword evidence="2" id="KW-0805">Transcription regulation</keyword>
<keyword evidence="4" id="KW-0804">Transcription</keyword>
<dbReference type="STRING" id="441959.B8MLB7"/>